<accession>A0A9P4NX46</accession>
<keyword evidence="3" id="KW-1185">Reference proteome</keyword>
<evidence type="ECO:0000313" key="2">
    <source>
        <dbReference type="EMBL" id="KAF2433232.1"/>
    </source>
</evidence>
<organism evidence="2 3">
    <name type="scientific">Tothia fuscella</name>
    <dbReference type="NCBI Taxonomy" id="1048955"/>
    <lineage>
        <taxon>Eukaryota</taxon>
        <taxon>Fungi</taxon>
        <taxon>Dikarya</taxon>
        <taxon>Ascomycota</taxon>
        <taxon>Pezizomycotina</taxon>
        <taxon>Dothideomycetes</taxon>
        <taxon>Pleosporomycetidae</taxon>
        <taxon>Venturiales</taxon>
        <taxon>Cylindrosympodiaceae</taxon>
        <taxon>Tothia</taxon>
    </lineage>
</organism>
<gene>
    <name evidence="2" type="ORF">EJ08DRAFT_629551</name>
</gene>
<dbReference type="Gene3D" id="1.25.40.20">
    <property type="entry name" value="Ankyrin repeat-containing domain"/>
    <property type="match status" value="1"/>
</dbReference>
<dbReference type="InterPro" id="IPR002110">
    <property type="entry name" value="Ankyrin_rpt"/>
</dbReference>
<sequence length="187" mass="20324">MADEGASPRELVLEACRRNNTDLLQEVLDTLTKTHGSKAAPGQIAQLLNTARDGIGNGVLHLAATHGNYEILDILLDQEGLEIDEPSRMEKDTPLHKAVRYCNSLDKAEWEHGLTIVDILLDAGCDPRIRNSAKLKPLELADPRNEPLRASLRKAEYGFTAGGDVVVDEEDEEEAGVRGKGSGSESD</sequence>
<feature type="region of interest" description="Disordered" evidence="1">
    <location>
        <begin position="163"/>
        <end position="187"/>
    </location>
</feature>
<dbReference type="OrthoDB" id="9995210at2759"/>
<dbReference type="InterPro" id="IPR036770">
    <property type="entry name" value="Ankyrin_rpt-contain_sf"/>
</dbReference>
<dbReference type="EMBL" id="MU007022">
    <property type="protein sequence ID" value="KAF2433232.1"/>
    <property type="molecule type" value="Genomic_DNA"/>
</dbReference>
<protein>
    <submittedName>
        <fullName evidence="2">Ankyrin repeat domain-containing protein</fullName>
    </submittedName>
</protein>
<name>A0A9P4NX46_9PEZI</name>
<dbReference type="Pfam" id="PF12796">
    <property type="entry name" value="Ank_2"/>
    <property type="match status" value="1"/>
</dbReference>
<proteinExistence type="predicted"/>
<dbReference type="Proteomes" id="UP000800235">
    <property type="component" value="Unassembled WGS sequence"/>
</dbReference>
<feature type="compositionally biased region" description="Gly residues" evidence="1">
    <location>
        <begin position="178"/>
        <end position="187"/>
    </location>
</feature>
<reference evidence="2" key="1">
    <citation type="journal article" date="2020" name="Stud. Mycol.">
        <title>101 Dothideomycetes genomes: a test case for predicting lifestyles and emergence of pathogens.</title>
        <authorList>
            <person name="Haridas S."/>
            <person name="Albert R."/>
            <person name="Binder M."/>
            <person name="Bloem J."/>
            <person name="Labutti K."/>
            <person name="Salamov A."/>
            <person name="Andreopoulos B."/>
            <person name="Baker S."/>
            <person name="Barry K."/>
            <person name="Bills G."/>
            <person name="Bluhm B."/>
            <person name="Cannon C."/>
            <person name="Castanera R."/>
            <person name="Culley D."/>
            <person name="Daum C."/>
            <person name="Ezra D."/>
            <person name="Gonzalez J."/>
            <person name="Henrissat B."/>
            <person name="Kuo A."/>
            <person name="Liang C."/>
            <person name="Lipzen A."/>
            <person name="Lutzoni F."/>
            <person name="Magnuson J."/>
            <person name="Mondo S."/>
            <person name="Nolan M."/>
            <person name="Ohm R."/>
            <person name="Pangilinan J."/>
            <person name="Park H.-J."/>
            <person name="Ramirez L."/>
            <person name="Alfaro M."/>
            <person name="Sun H."/>
            <person name="Tritt A."/>
            <person name="Yoshinaga Y."/>
            <person name="Zwiers L.-H."/>
            <person name="Turgeon B."/>
            <person name="Goodwin S."/>
            <person name="Spatafora J."/>
            <person name="Crous P."/>
            <person name="Grigoriev I."/>
        </authorList>
    </citation>
    <scope>NUCLEOTIDE SEQUENCE</scope>
    <source>
        <strain evidence="2">CBS 130266</strain>
    </source>
</reference>
<comment type="caution">
    <text evidence="2">The sequence shown here is derived from an EMBL/GenBank/DDBJ whole genome shotgun (WGS) entry which is preliminary data.</text>
</comment>
<dbReference type="AlphaFoldDB" id="A0A9P4NX46"/>
<dbReference type="SUPFAM" id="SSF48403">
    <property type="entry name" value="Ankyrin repeat"/>
    <property type="match status" value="1"/>
</dbReference>
<evidence type="ECO:0000256" key="1">
    <source>
        <dbReference type="SAM" id="MobiDB-lite"/>
    </source>
</evidence>
<dbReference type="SMART" id="SM00248">
    <property type="entry name" value="ANK"/>
    <property type="match status" value="2"/>
</dbReference>
<evidence type="ECO:0000313" key="3">
    <source>
        <dbReference type="Proteomes" id="UP000800235"/>
    </source>
</evidence>